<keyword evidence="4" id="KW-1185">Reference proteome</keyword>
<accession>A0A543B1A7</accession>
<feature type="domain" description="GTPase-associated protein 1 middle" evidence="2">
    <location>
        <begin position="170"/>
        <end position="261"/>
    </location>
</feature>
<evidence type="ECO:0000313" key="4">
    <source>
        <dbReference type="Proteomes" id="UP000317043"/>
    </source>
</evidence>
<dbReference type="EMBL" id="VFOW01000001">
    <property type="protein sequence ID" value="TQL78599.1"/>
    <property type="molecule type" value="Genomic_DNA"/>
</dbReference>
<gene>
    <name evidence="3" type="ORF">FB566_4189</name>
</gene>
<dbReference type="Proteomes" id="UP000317043">
    <property type="component" value="Unassembled WGS sequence"/>
</dbReference>
<evidence type="ECO:0000259" key="1">
    <source>
        <dbReference type="Pfam" id="PF20013"/>
    </source>
</evidence>
<dbReference type="Pfam" id="PF20014">
    <property type="entry name" value="GAP1-M"/>
    <property type="match status" value="1"/>
</dbReference>
<feature type="domain" description="GTPase-associated protein 1 N-terminal" evidence="1">
    <location>
        <begin position="16"/>
        <end position="141"/>
    </location>
</feature>
<organism evidence="3 4">
    <name type="scientific">Stackebrandtia endophytica</name>
    <dbReference type="NCBI Taxonomy" id="1496996"/>
    <lineage>
        <taxon>Bacteria</taxon>
        <taxon>Bacillati</taxon>
        <taxon>Actinomycetota</taxon>
        <taxon>Actinomycetes</taxon>
        <taxon>Glycomycetales</taxon>
        <taxon>Glycomycetaceae</taxon>
        <taxon>Stackebrandtia</taxon>
    </lineage>
</organism>
<evidence type="ECO:0000313" key="3">
    <source>
        <dbReference type="EMBL" id="TQL78599.1"/>
    </source>
</evidence>
<dbReference type="RefSeq" id="WP_142043260.1">
    <property type="nucleotide sequence ID" value="NZ_JBHTGS010000003.1"/>
</dbReference>
<dbReference type="AlphaFoldDB" id="A0A543B1A7"/>
<dbReference type="InParanoid" id="A0A543B1A7"/>
<reference evidence="3 4" key="1">
    <citation type="submission" date="2019-06" db="EMBL/GenBank/DDBJ databases">
        <title>Sequencing the genomes of 1000 actinobacteria strains.</title>
        <authorList>
            <person name="Klenk H.-P."/>
        </authorList>
    </citation>
    <scope>NUCLEOTIDE SEQUENCE [LARGE SCALE GENOMIC DNA]</scope>
    <source>
        <strain evidence="3 4">DSM 45928</strain>
    </source>
</reference>
<dbReference type="InterPro" id="IPR045402">
    <property type="entry name" value="GAP1-N2"/>
</dbReference>
<dbReference type="OrthoDB" id="3595182at2"/>
<name>A0A543B1A7_9ACTN</name>
<dbReference type="InterPro" id="IPR045401">
    <property type="entry name" value="GAP1-M"/>
</dbReference>
<comment type="caution">
    <text evidence="3">The sequence shown here is derived from an EMBL/GenBank/DDBJ whole genome shotgun (WGS) entry which is preliminary data.</text>
</comment>
<protein>
    <submittedName>
        <fullName evidence="3">Uncharacterized protein</fullName>
    </submittedName>
</protein>
<dbReference type="Pfam" id="PF20013">
    <property type="entry name" value="GAP1-N2"/>
    <property type="match status" value="1"/>
</dbReference>
<proteinExistence type="predicted"/>
<sequence>MVDSVVVATTGELDCLLYTHCRPGESLTGEAGFGFQAASAAAGTSARAVVAEHLLHDTATWSDSPATSLAHIHADGWFATASGTPLTESTEREPSVPEFVEPDRNHLTHAVVTTDDAAYGPWRPAQLWNADLWLTEPIPPGPAEPVEAGWTPGVSTETVREYIGAQEYRTEWLVALHSILSDRDDQRRIILIGDDPGEILTWISAVTLLLPRWQALRTGFTVFSSDPFDYSPHRIVGVRPDQVPDGVSPEYPHGAHVFDVTARVHSLVHLDPASQDWVDLFLTADLDRFGDAVEFAAASGLPASPAMSLARACYFDTIPQRRDAGKVANWLVCSTLEQYVQRSPGLLGMLLDYPDPPYDLLVALDDLATMGRLDGHGARIRLALLESERRDVTEVGIYRPDRLDRLPDDQWRDEHRDQAVTLLTDALNTVHPDRFHLVLRLADRFQVDRPEWDPAAVTRFIAWWAENPHLSPDPGTGPGGEALRDRLRAVLRHKCEADYADADRIGRAWSDRAWLWFEGPDFDDALYCACLTTMMATSDEDDRVDLAARQLRAVKPTDVEWAVKVLWRRCSPGAAEWRLLADQLEPGTRVDQQLFAPLREELLNPDARLQPVWLNIAADLIRNELFDDADVSILVAHDATLRELAEQPDSEEDLLALTDYLVETPQLLRLHESTVIDALSHTRLLHAILSLLHRCSHAGQDRYALSLLSRLDEPTSARDLYSAYIVITRQLAGGARIRRLEAILHGILLEEGEPLTERATQVVADLDEALHQEFCDYIDRLRVEAGTPLVQRILKPLLGG</sequence>
<evidence type="ECO:0000259" key="2">
    <source>
        <dbReference type="Pfam" id="PF20014"/>
    </source>
</evidence>